<dbReference type="SUPFAM" id="SSF64356">
    <property type="entry name" value="SNARE-like"/>
    <property type="match status" value="1"/>
</dbReference>
<evidence type="ECO:0000256" key="5">
    <source>
        <dbReference type="ARBA" id="ARBA00023136"/>
    </source>
</evidence>
<dbReference type="InterPro" id="IPR016635">
    <property type="entry name" value="AP_complex_ssu"/>
</dbReference>
<evidence type="ECO:0000259" key="6">
    <source>
        <dbReference type="Pfam" id="PF01217"/>
    </source>
</evidence>
<reference evidence="7" key="1">
    <citation type="submission" date="2021-02" db="EMBL/GenBank/DDBJ databases">
        <authorList>
            <person name="Nowell W R."/>
        </authorList>
    </citation>
    <scope>NUCLEOTIDE SEQUENCE</scope>
</reference>
<dbReference type="OrthoDB" id="371463at2759"/>
<evidence type="ECO:0000256" key="1">
    <source>
        <dbReference type="ARBA" id="ARBA00004308"/>
    </source>
</evidence>
<dbReference type="PANTHER" id="PTHR11753">
    <property type="entry name" value="ADAPTOR COMPLEXES SMALL SUBUNIT FAMILY"/>
    <property type="match status" value="1"/>
</dbReference>
<sequence>MLSALLFVVEAFVFEKQDAKQKLLREAFQIVSKRDLDSCNFVEYNENKLIYRHYATLYFVFAVDSTESEYDIFEMIHMFVQCLDQNFENVCELDLIFHSERVNHILNELFMERQESGVLTQMGSKIKSVVDTKTEKFKADVEKRYD</sequence>
<proteinExistence type="inferred from homology"/>
<evidence type="ECO:0000313" key="8">
    <source>
        <dbReference type="Proteomes" id="UP000663852"/>
    </source>
</evidence>
<comment type="subcellular location">
    <subcellularLocation>
        <location evidence="1">Endomembrane system</location>
    </subcellularLocation>
</comment>
<comment type="caution">
    <text evidence="7">The sequence shown here is derived from an EMBL/GenBank/DDBJ whole genome shotgun (WGS) entry which is preliminary data.</text>
</comment>
<gene>
    <name evidence="7" type="ORF">EDS130_LOCUS38374</name>
</gene>
<comment type="similarity">
    <text evidence="2">Belongs to the adaptor complexes small subunit family.</text>
</comment>
<keyword evidence="5" id="KW-0472">Membrane</keyword>
<dbReference type="PROSITE" id="PS00989">
    <property type="entry name" value="CLAT_ADAPTOR_S"/>
    <property type="match status" value="1"/>
</dbReference>
<evidence type="ECO:0000313" key="7">
    <source>
        <dbReference type="EMBL" id="CAF1433642.1"/>
    </source>
</evidence>
<name>A0A815N3K2_ADIRI</name>
<protein>
    <recommendedName>
        <fullName evidence="6">AP complex mu/sigma subunit domain-containing protein</fullName>
    </recommendedName>
</protein>
<dbReference type="GO" id="GO:0016192">
    <property type="term" value="P:vesicle-mediated transport"/>
    <property type="evidence" value="ECO:0007669"/>
    <property type="project" value="InterPro"/>
</dbReference>
<dbReference type="GO" id="GO:0030117">
    <property type="term" value="C:membrane coat"/>
    <property type="evidence" value="ECO:0007669"/>
    <property type="project" value="InterPro"/>
</dbReference>
<dbReference type="InterPro" id="IPR000804">
    <property type="entry name" value="Clathrin_sm-chain_CS"/>
</dbReference>
<dbReference type="AlphaFoldDB" id="A0A815N3K2"/>
<accession>A0A815N3K2</accession>
<evidence type="ECO:0000256" key="4">
    <source>
        <dbReference type="ARBA" id="ARBA00022927"/>
    </source>
</evidence>
<feature type="domain" description="AP complex mu/sigma subunit" evidence="6">
    <location>
        <begin position="16"/>
        <end position="111"/>
    </location>
</feature>
<dbReference type="InterPro" id="IPR022775">
    <property type="entry name" value="AP_mu_sigma_su"/>
</dbReference>
<dbReference type="Gene3D" id="3.30.450.60">
    <property type="match status" value="1"/>
</dbReference>
<dbReference type="Proteomes" id="UP000663852">
    <property type="component" value="Unassembled WGS sequence"/>
</dbReference>
<evidence type="ECO:0000256" key="3">
    <source>
        <dbReference type="ARBA" id="ARBA00022448"/>
    </source>
</evidence>
<evidence type="ECO:0000256" key="2">
    <source>
        <dbReference type="ARBA" id="ARBA00006972"/>
    </source>
</evidence>
<dbReference type="InterPro" id="IPR011012">
    <property type="entry name" value="Longin-like_dom_sf"/>
</dbReference>
<keyword evidence="4" id="KW-0653">Protein transport</keyword>
<dbReference type="Pfam" id="PF01217">
    <property type="entry name" value="Clat_adaptor_s"/>
    <property type="match status" value="1"/>
</dbReference>
<dbReference type="GO" id="GO:0006886">
    <property type="term" value="P:intracellular protein transport"/>
    <property type="evidence" value="ECO:0007669"/>
    <property type="project" value="InterPro"/>
</dbReference>
<keyword evidence="3" id="KW-0813">Transport</keyword>
<dbReference type="GO" id="GO:0012505">
    <property type="term" value="C:endomembrane system"/>
    <property type="evidence" value="ECO:0007669"/>
    <property type="project" value="UniProtKB-SubCell"/>
</dbReference>
<organism evidence="7 8">
    <name type="scientific">Adineta ricciae</name>
    <name type="common">Rotifer</name>
    <dbReference type="NCBI Taxonomy" id="249248"/>
    <lineage>
        <taxon>Eukaryota</taxon>
        <taxon>Metazoa</taxon>
        <taxon>Spiralia</taxon>
        <taxon>Gnathifera</taxon>
        <taxon>Rotifera</taxon>
        <taxon>Eurotatoria</taxon>
        <taxon>Bdelloidea</taxon>
        <taxon>Adinetida</taxon>
        <taxon>Adinetidae</taxon>
        <taxon>Adineta</taxon>
    </lineage>
</organism>
<dbReference type="EMBL" id="CAJNOJ010000399">
    <property type="protein sequence ID" value="CAF1433642.1"/>
    <property type="molecule type" value="Genomic_DNA"/>
</dbReference>